<dbReference type="InterPro" id="IPR036291">
    <property type="entry name" value="NAD(P)-bd_dom_sf"/>
</dbReference>
<feature type="domain" description="Tetrahydrofolate dehydrogenase/cyclohydrolase catalytic" evidence="12">
    <location>
        <begin position="25"/>
        <end position="139"/>
    </location>
</feature>
<organism evidence="14 15">
    <name type="scientific">Pseudonocardia endophytica</name>
    <dbReference type="NCBI Taxonomy" id="401976"/>
    <lineage>
        <taxon>Bacteria</taxon>
        <taxon>Bacillati</taxon>
        <taxon>Actinomycetota</taxon>
        <taxon>Actinomycetes</taxon>
        <taxon>Pseudonocardiales</taxon>
        <taxon>Pseudonocardiaceae</taxon>
        <taxon>Pseudonocardia</taxon>
    </lineage>
</organism>
<evidence type="ECO:0000256" key="8">
    <source>
        <dbReference type="ARBA" id="ARBA00023102"/>
    </source>
</evidence>
<name>A0A4R1HHR9_PSEEN</name>
<evidence type="ECO:0000259" key="13">
    <source>
        <dbReference type="Pfam" id="PF02882"/>
    </source>
</evidence>
<dbReference type="InterPro" id="IPR020631">
    <property type="entry name" value="THF_DH/CycHdrlase_NAD-bd_dom"/>
</dbReference>
<dbReference type="InterPro" id="IPR020630">
    <property type="entry name" value="THF_DH/CycHdrlase_cat_dom"/>
</dbReference>
<gene>
    <name evidence="11" type="primary">folD</name>
    <name evidence="14" type="ORF">EV378_5289</name>
</gene>
<dbReference type="GO" id="GO:0004477">
    <property type="term" value="F:methenyltetrahydrofolate cyclohydrolase activity"/>
    <property type="evidence" value="ECO:0007669"/>
    <property type="project" value="UniProtKB-UniRule"/>
</dbReference>
<evidence type="ECO:0000256" key="4">
    <source>
        <dbReference type="ARBA" id="ARBA00022755"/>
    </source>
</evidence>
<evidence type="ECO:0000313" key="15">
    <source>
        <dbReference type="Proteomes" id="UP000295560"/>
    </source>
</evidence>
<dbReference type="UniPathway" id="UPA00193"/>
<dbReference type="InterPro" id="IPR000672">
    <property type="entry name" value="THF_DH/CycHdrlase"/>
</dbReference>
<evidence type="ECO:0000259" key="12">
    <source>
        <dbReference type="Pfam" id="PF00763"/>
    </source>
</evidence>
<evidence type="ECO:0000256" key="1">
    <source>
        <dbReference type="ARBA" id="ARBA00004777"/>
    </source>
</evidence>
<feature type="binding site" evidence="11">
    <location>
        <position position="261"/>
    </location>
    <ligand>
        <name>NADP(+)</name>
        <dbReference type="ChEBI" id="CHEBI:58349"/>
    </ligand>
</feature>
<dbReference type="Gene3D" id="3.40.50.720">
    <property type="entry name" value="NAD(P)-binding Rossmann-like Domain"/>
    <property type="match status" value="1"/>
</dbReference>
<comment type="caution">
    <text evidence="11">Lacks conserved residue(s) required for the propagation of feature annotation.</text>
</comment>
<dbReference type="Gene3D" id="3.40.50.10860">
    <property type="entry name" value="Leucine Dehydrogenase, chain A, domain 1"/>
    <property type="match status" value="1"/>
</dbReference>
<evidence type="ECO:0000256" key="11">
    <source>
        <dbReference type="HAMAP-Rule" id="MF_01576"/>
    </source>
</evidence>
<dbReference type="GO" id="GO:0004488">
    <property type="term" value="F:methylenetetrahydrofolate dehydrogenase (NADP+) activity"/>
    <property type="evidence" value="ECO:0007669"/>
    <property type="project" value="UniProtKB-UniRule"/>
</dbReference>
<evidence type="ECO:0000256" key="7">
    <source>
        <dbReference type="ARBA" id="ARBA00023002"/>
    </source>
</evidence>
<reference evidence="14 15" key="1">
    <citation type="submission" date="2019-03" db="EMBL/GenBank/DDBJ databases">
        <title>Sequencing the genomes of 1000 actinobacteria strains.</title>
        <authorList>
            <person name="Klenk H.-P."/>
        </authorList>
    </citation>
    <scope>NUCLEOTIDE SEQUENCE [LARGE SCALE GENOMIC DNA]</scope>
    <source>
        <strain evidence="14 15">DSM 44969</strain>
    </source>
</reference>
<keyword evidence="3 11" id="KW-0028">Amino-acid biosynthesis</keyword>
<comment type="pathway">
    <text evidence="1 11">One-carbon metabolism; tetrahydrofolate interconversion.</text>
</comment>
<dbReference type="PANTHER" id="PTHR48099">
    <property type="entry name" value="C-1-TETRAHYDROFOLATE SYNTHASE, CYTOPLASMIC-RELATED"/>
    <property type="match status" value="1"/>
</dbReference>
<comment type="subunit">
    <text evidence="11">Homodimer.</text>
</comment>
<dbReference type="OrthoDB" id="9803580at2"/>
<dbReference type="GO" id="GO:0000105">
    <property type="term" value="P:L-histidine biosynthetic process"/>
    <property type="evidence" value="ECO:0007669"/>
    <property type="project" value="UniProtKB-KW"/>
</dbReference>
<evidence type="ECO:0000256" key="10">
    <source>
        <dbReference type="ARBA" id="ARBA00023268"/>
    </source>
</evidence>
<protein>
    <recommendedName>
        <fullName evidence="11">Bifunctional protein FolD</fullName>
    </recommendedName>
    <domain>
        <recommendedName>
            <fullName evidence="11">Methylenetetrahydrofolate dehydrogenase</fullName>
            <ecNumber evidence="11">1.5.1.5</ecNumber>
        </recommendedName>
    </domain>
    <domain>
        <recommendedName>
            <fullName evidence="11">Methenyltetrahydrofolate cyclohydrolase</fullName>
            <ecNumber evidence="11">3.5.4.9</ecNumber>
        </recommendedName>
    </domain>
</protein>
<comment type="similarity">
    <text evidence="11">Belongs to the tetrahydrofolate dehydrogenase/cyclohydrolase family.</text>
</comment>
<evidence type="ECO:0000256" key="6">
    <source>
        <dbReference type="ARBA" id="ARBA00022857"/>
    </source>
</evidence>
<evidence type="ECO:0000313" key="14">
    <source>
        <dbReference type="EMBL" id="TCK21308.1"/>
    </source>
</evidence>
<comment type="caution">
    <text evidence="14">The sequence shown here is derived from an EMBL/GenBank/DDBJ whole genome shotgun (WGS) entry which is preliminary data.</text>
</comment>
<keyword evidence="15" id="KW-1185">Reference proteome</keyword>
<dbReference type="SUPFAM" id="SSF51735">
    <property type="entry name" value="NAD(P)-binding Rossmann-fold domains"/>
    <property type="match status" value="1"/>
</dbReference>
<keyword evidence="7 11" id="KW-0560">Oxidoreductase</keyword>
<dbReference type="EC" id="3.5.4.9" evidence="11"/>
<dbReference type="EC" id="1.5.1.5" evidence="11"/>
<dbReference type="EMBL" id="SMFZ01000002">
    <property type="protein sequence ID" value="TCK21308.1"/>
    <property type="molecule type" value="Genomic_DNA"/>
</dbReference>
<dbReference type="Pfam" id="PF00763">
    <property type="entry name" value="THF_DHG_CYH"/>
    <property type="match status" value="1"/>
</dbReference>
<keyword evidence="8 11" id="KW-0368">Histidine biosynthesis</keyword>
<keyword evidence="10 11" id="KW-0511">Multifunctional enzyme</keyword>
<keyword evidence="2 11" id="KW-0554">One-carbon metabolism</keyword>
<dbReference type="SUPFAM" id="SSF53223">
    <property type="entry name" value="Aminoacid dehydrogenase-like, N-terminal domain"/>
    <property type="match status" value="1"/>
</dbReference>
<feature type="binding site" evidence="11">
    <location>
        <begin position="192"/>
        <end position="194"/>
    </location>
    <ligand>
        <name>NADP(+)</name>
        <dbReference type="ChEBI" id="CHEBI:58349"/>
    </ligand>
</feature>
<dbReference type="Proteomes" id="UP000295560">
    <property type="component" value="Unassembled WGS sequence"/>
</dbReference>
<dbReference type="CDD" id="cd01080">
    <property type="entry name" value="NAD_bind_m-THF_DH_Cyclohyd"/>
    <property type="match status" value="1"/>
</dbReference>
<dbReference type="GO" id="GO:0035999">
    <property type="term" value="P:tetrahydrofolate interconversion"/>
    <property type="evidence" value="ECO:0007669"/>
    <property type="project" value="UniProtKB-UniRule"/>
</dbReference>
<comment type="catalytic activity">
    <reaction evidence="11">
        <text>(6R)-5,10-methylene-5,6,7,8-tetrahydrofolate + NADP(+) = (6R)-5,10-methenyltetrahydrofolate + NADPH</text>
        <dbReference type="Rhea" id="RHEA:22812"/>
        <dbReference type="ChEBI" id="CHEBI:15636"/>
        <dbReference type="ChEBI" id="CHEBI:57455"/>
        <dbReference type="ChEBI" id="CHEBI:57783"/>
        <dbReference type="ChEBI" id="CHEBI:58349"/>
        <dbReference type="EC" id="1.5.1.5"/>
    </reaction>
</comment>
<comment type="catalytic activity">
    <reaction evidence="11">
        <text>(6R)-5,10-methenyltetrahydrofolate + H2O = (6R)-10-formyltetrahydrofolate + H(+)</text>
        <dbReference type="Rhea" id="RHEA:23700"/>
        <dbReference type="ChEBI" id="CHEBI:15377"/>
        <dbReference type="ChEBI" id="CHEBI:15378"/>
        <dbReference type="ChEBI" id="CHEBI:57455"/>
        <dbReference type="ChEBI" id="CHEBI:195366"/>
        <dbReference type="EC" id="3.5.4.9"/>
    </reaction>
</comment>
<dbReference type="RefSeq" id="WP_132430069.1">
    <property type="nucleotide sequence ID" value="NZ_SMFZ01000002.1"/>
</dbReference>
<dbReference type="AlphaFoldDB" id="A0A4R1HHR9"/>
<accession>A0A4R1HHR9</accession>
<dbReference type="GO" id="GO:0006164">
    <property type="term" value="P:purine nucleotide biosynthetic process"/>
    <property type="evidence" value="ECO:0007669"/>
    <property type="project" value="UniProtKB-KW"/>
</dbReference>
<dbReference type="InterPro" id="IPR046346">
    <property type="entry name" value="Aminoacid_DH-like_N_sf"/>
</dbReference>
<feature type="domain" description="Tetrahydrofolate dehydrogenase/cyclohydrolase NAD(P)-binding" evidence="13">
    <location>
        <begin position="183"/>
        <end position="314"/>
    </location>
</feature>
<evidence type="ECO:0000256" key="9">
    <source>
        <dbReference type="ARBA" id="ARBA00023167"/>
    </source>
</evidence>
<dbReference type="PANTHER" id="PTHR48099:SF5">
    <property type="entry name" value="C-1-TETRAHYDROFOLATE SYNTHASE, CYTOPLASMIC"/>
    <property type="match status" value="1"/>
</dbReference>
<dbReference type="PRINTS" id="PR00085">
    <property type="entry name" value="THFDHDRGNASE"/>
</dbReference>
<dbReference type="GO" id="GO:0005829">
    <property type="term" value="C:cytosol"/>
    <property type="evidence" value="ECO:0007669"/>
    <property type="project" value="TreeGrafter"/>
</dbReference>
<comment type="function">
    <text evidence="11">Catalyzes the oxidation of 5,10-methylenetetrahydrofolate to 5,10-methenyltetrahydrofolate and then the hydrolysis of 5,10-methenyltetrahydrofolate to 10-formyltetrahydrofolate.</text>
</comment>
<proteinExistence type="inferred from homology"/>
<evidence type="ECO:0000256" key="3">
    <source>
        <dbReference type="ARBA" id="ARBA00022605"/>
    </source>
</evidence>
<sequence>MSVFGDVELDLLTEGLEPPPRAELIDGRSVARRLRAEVRREIARLPDEAATCGLATVMVGVNEAAAVYERRLRALAGRLGIGYRHLWLADGCPTRDVARVVDQLNSDPSVHGILLLRPFPSGVSETDVFARLDPAKDIEAVHPENAGLLAMGTPRFEPSTPAAAFHMLDTWLDATGQDRARFYRGATIVVVGRSNNVGKPALALGHARGAIVVSCDEWASRTGNLAEVTLRADVLIVAAGVPNLIGPEHVADGAVLLDVGINPVTDPESGRTRMVGDIDLPAVLHHARAATPVPGGVGPVTDVWLMRNCVRAASLRAGGEGAACATTPGR</sequence>
<dbReference type="Pfam" id="PF02882">
    <property type="entry name" value="THF_DHG_CYH_C"/>
    <property type="match status" value="1"/>
</dbReference>
<keyword evidence="4 11" id="KW-0658">Purine biosynthesis</keyword>
<dbReference type="HAMAP" id="MF_01576">
    <property type="entry name" value="THF_DHG_CYH"/>
    <property type="match status" value="1"/>
</dbReference>
<keyword evidence="6 11" id="KW-0521">NADP</keyword>
<evidence type="ECO:0000256" key="2">
    <source>
        <dbReference type="ARBA" id="ARBA00022563"/>
    </source>
</evidence>
<keyword evidence="5 11" id="KW-0378">Hydrolase</keyword>
<dbReference type="GO" id="GO:0009086">
    <property type="term" value="P:methionine biosynthetic process"/>
    <property type="evidence" value="ECO:0007669"/>
    <property type="project" value="UniProtKB-KW"/>
</dbReference>
<keyword evidence="9 11" id="KW-0486">Methionine biosynthesis</keyword>
<evidence type="ECO:0000256" key="5">
    <source>
        <dbReference type="ARBA" id="ARBA00022801"/>
    </source>
</evidence>